<evidence type="ECO:0000313" key="2">
    <source>
        <dbReference type="Proteomes" id="UP000683246"/>
    </source>
</evidence>
<dbReference type="AlphaFoldDB" id="A0A8J8MPS2"/>
<dbReference type="KEGG" id="vpy:HZI73_24760"/>
<dbReference type="EMBL" id="CP058649">
    <property type="protein sequence ID" value="QUI25312.1"/>
    <property type="molecule type" value="Genomic_DNA"/>
</dbReference>
<dbReference type="InterPro" id="IPR058944">
    <property type="entry name" value="CntK-like"/>
</dbReference>
<dbReference type="Pfam" id="PF26317">
    <property type="entry name" value="CntK_N"/>
    <property type="match status" value="1"/>
</dbReference>
<reference evidence="1" key="1">
    <citation type="submission" date="2020-07" db="EMBL/GenBank/DDBJ databases">
        <title>Vallitalea pronyensis genome.</title>
        <authorList>
            <person name="Postec A."/>
        </authorList>
    </citation>
    <scope>NUCLEOTIDE SEQUENCE</scope>
    <source>
        <strain evidence="1">FatNI3</strain>
    </source>
</reference>
<protein>
    <recommendedName>
        <fullName evidence="3">Diaminopimelate epimerase</fullName>
    </recommendedName>
</protein>
<accession>A0A8J8MPS2</accession>
<dbReference type="RefSeq" id="WP_212696013.1">
    <property type="nucleotide sequence ID" value="NZ_CP058649.1"/>
</dbReference>
<gene>
    <name evidence="1" type="ORF">HZI73_24760</name>
</gene>
<keyword evidence="2" id="KW-1185">Reference proteome</keyword>
<proteinExistence type="predicted"/>
<name>A0A8J8MPS2_9FIRM</name>
<sequence length="275" mass="30849">MEKIKFVKMNPNKNATVLVLDEHPRNQYPKLSKTLMALESVYAEQVGFIEKANNREADYRLQMMGGEFCANAAASLSVYMAYNEELQVGEKTQCTLEVSGSDTLVKCYTKRLKKGFRTKITMPCPLHIQDEVVDYKGRLMEIGCVDYADACQRIVYDDHVHPQPKALVKYILHHGMGNDYTIKGVTLCNTDNLSITPLIYVKETDTEIWENSCGIASASLAAYMANKQEKSTALRIIQPSGDYILAEAIYDKGCIKQVTIEEDVFISAIGTAFIE</sequence>
<dbReference type="Proteomes" id="UP000683246">
    <property type="component" value="Chromosome"/>
</dbReference>
<evidence type="ECO:0008006" key="3">
    <source>
        <dbReference type="Google" id="ProtNLM"/>
    </source>
</evidence>
<evidence type="ECO:0000313" key="1">
    <source>
        <dbReference type="EMBL" id="QUI25312.1"/>
    </source>
</evidence>
<organism evidence="1 2">
    <name type="scientific">Vallitalea pronyensis</name>
    <dbReference type="NCBI Taxonomy" id="1348613"/>
    <lineage>
        <taxon>Bacteria</taxon>
        <taxon>Bacillati</taxon>
        <taxon>Bacillota</taxon>
        <taxon>Clostridia</taxon>
        <taxon>Lachnospirales</taxon>
        <taxon>Vallitaleaceae</taxon>
        <taxon>Vallitalea</taxon>
    </lineage>
</organism>